<organism evidence="1 2">
    <name type="scientific">Penicillium nordicum</name>
    <dbReference type="NCBI Taxonomy" id="229535"/>
    <lineage>
        <taxon>Eukaryota</taxon>
        <taxon>Fungi</taxon>
        <taxon>Dikarya</taxon>
        <taxon>Ascomycota</taxon>
        <taxon>Pezizomycotina</taxon>
        <taxon>Eurotiomycetes</taxon>
        <taxon>Eurotiomycetidae</taxon>
        <taxon>Eurotiales</taxon>
        <taxon>Aspergillaceae</taxon>
        <taxon>Penicillium</taxon>
    </lineage>
</organism>
<dbReference type="AlphaFoldDB" id="A0A0M9WDY8"/>
<evidence type="ECO:0000313" key="2">
    <source>
        <dbReference type="Proteomes" id="UP000037696"/>
    </source>
</evidence>
<proteinExistence type="predicted"/>
<comment type="caution">
    <text evidence="1">The sequence shown here is derived from an EMBL/GenBank/DDBJ whole genome shotgun (WGS) entry which is preliminary data.</text>
</comment>
<keyword evidence="2" id="KW-1185">Reference proteome</keyword>
<protein>
    <submittedName>
        <fullName evidence="1">Uncharacterized protein</fullName>
    </submittedName>
</protein>
<sequence>MLPLPRPIRVRFNILFCQVFPAKLTIHTIPVISGALKWNAYTFNVWKGCLSECDGHVSLSAPHTSRNGSAWVSQAWPTMFQADQSRICFARGISFPVRESCAPAPSD</sequence>
<dbReference type="Proteomes" id="UP000037696">
    <property type="component" value="Unassembled WGS sequence"/>
</dbReference>
<evidence type="ECO:0000313" key="1">
    <source>
        <dbReference type="EMBL" id="KOS41192.1"/>
    </source>
</evidence>
<dbReference type="EMBL" id="LHQQ01000139">
    <property type="protein sequence ID" value="KOS41192.1"/>
    <property type="molecule type" value="Genomic_DNA"/>
</dbReference>
<gene>
    <name evidence="1" type="ORF">ACN38_g7937</name>
</gene>
<name>A0A0M9WDY8_9EURO</name>
<accession>A0A0M9WDY8</accession>
<reference evidence="1 2" key="1">
    <citation type="submission" date="2015-08" db="EMBL/GenBank/DDBJ databases">
        <title>Genome sequencing of Penicillium nordicum.</title>
        <authorList>
            <person name="Nguyen H.D."/>
            <person name="Seifert K.A."/>
        </authorList>
    </citation>
    <scope>NUCLEOTIDE SEQUENCE [LARGE SCALE GENOMIC DNA]</scope>
    <source>
        <strain evidence="1 2">DAOMC 185683</strain>
    </source>
</reference>